<dbReference type="AlphaFoldDB" id="E1QDA2"/>
<dbReference type="EMBL" id="CP002085">
    <property type="protein sequence ID" value="ADK83421.1"/>
    <property type="molecule type" value="Genomic_DNA"/>
</dbReference>
<evidence type="ECO:0000256" key="1">
    <source>
        <dbReference type="SAM" id="MobiDB-lite"/>
    </source>
</evidence>
<proteinExistence type="predicted"/>
<dbReference type="STRING" id="644282.Deba_0042"/>
<keyword evidence="3" id="KW-1185">Reference proteome</keyword>
<evidence type="ECO:0000313" key="2">
    <source>
        <dbReference type="EMBL" id="ADK83421.1"/>
    </source>
</evidence>
<reference evidence="2 3" key="1">
    <citation type="journal article" date="2010" name="Stand. Genomic Sci.">
        <title>Complete genome sequence of Desulfarculus baarsii type strain (2st14).</title>
        <authorList>
            <person name="Sun H."/>
            <person name="Spring S."/>
            <person name="Lapidus A."/>
            <person name="Davenport K."/>
            <person name="Del Rio T.G."/>
            <person name="Tice H."/>
            <person name="Nolan M."/>
            <person name="Copeland A."/>
            <person name="Cheng J.F."/>
            <person name="Lucas S."/>
            <person name="Tapia R."/>
            <person name="Goodwin L."/>
            <person name="Pitluck S."/>
            <person name="Ivanova N."/>
            <person name="Pagani I."/>
            <person name="Mavromatis K."/>
            <person name="Ovchinnikova G."/>
            <person name="Pati A."/>
            <person name="Chen A."/>
            <person name="Palaniappan K."/>
            <person name="Hauser L."/>
            <person name="Chang Y.J."/>
            <person name="Jeffries C.D."/>
            <person name="Detter J.C."/>
            <person name="Han C."/>
            <person name="Rohde M."/>
            <person name="Brambilla E."/>
            <person name="Goker M."/>
            <person name="Woyke T."/>
            <person name="Bristow J."/>
            <person name="Eisen J.A."/>
            <person name="Markowitz V."/>
            <person name="Hugenholtz P."/>
            <person name="Kyrpides N.C."/>
            <person name="Klenk H.P."/>
            <person name="Land M."/>
        </authorList>
    </citation>
    <scope>NUCLEOTIDE SEQUENCE [LARGE SCALE GENOMIC DNA]</scope>
    <source>
        <strain evidence="3">ATCC 33931 / DSM 2075 / LMG 7858 / VKM B-1802 / 2st14</strain>
    </source>
</reference>
<sequence length="66" mass="7326">MADCELLDKCGFFKKYGASHAPACQGLAAQYCRGPKKDQCKRKEYRKKHDAPPPDNMLPGGALLKE</sequence>
<dbReference type="HOGENOM" id="CLU_2823560_0_0_7"/>
<accession>E1QDA2</accession>
<gene>
    <name evidence="2" type="ordered locus">Deba_0042</name>
</gene>
<protein>
    <submittedName>
        <fullName evidence="2">Uncharacterized protein</fullName>
    </submittedName>
</protein>
<organism evidence="2 3">
    <name type="scientific">Desulfarculus baarsii (strain ATCC 33931 / DSM 2075 / LMG 7858 / VKM B-1802 / 2st14)</name>
    <dbReference type="NCBI Taxonomy" id="644282"/>
    <lineage>
        <taxon>Bacteria</taxon>
        <taxon>Pseudomonadati</taxon>
        <taxon>Thermodesulfobacteriota</taxon>
        <taxon>Desulfarculia</taxon>
        <taxon>Desulfarculales</taxon>
        <taxon>Desulfarculaceae</taxon>
        <taxon>Desulfarculus</taxon>
    </lineage>
</organism>
<dbReference type="OrthoDB" id="6198376at2"/>
<name>E1QDA2_DESB2</name>
<dbReference type="KEGG" id="dbr:Deba_0042"/>
<dbReference type="RefSeq" id="WP_013256877.1">
    <property type="nucleotide sequence ID" value="NC_014365.1"/>
</dbReference>
<dbReference type="Proteomes" id="UP000009047">
    <property type="component" value="Chromosome"/>
</dbReference>
<feature type="region of interest" description="Disordered" evidence="1">
    <location>
        <begin position="43"/>
        <end position="66"/>
    </location>
</feature>
<evidence type="ECO:0000313" key="3">
    <source>
        <dbReference type="Proteomes" id="UP000009047"/>
    </source>
</evidence>
<dbReference type="eggNOG" id="ENOG502ZRFG">
    <property type="taxonomic scope" value="Bacteria"/>
</dbReference>